<dbReference type="RefSeq" id="WP_211529993.1">
    <property type="nucleotide sequence ID" value="NZ_JWHL01000002.1"/>
</dbReference>
<gene>
    <name evidence="2" type="ORF">RJ53_02260</name>
</gene>
<dbReference type="PROSITE" id="PS51707">
    <property type="entry name" value="CYTH"/>
    <property type="match status" value="1"/>
</dbReference>
<dbReference type="Gene3D" id="2.40.320.10">
    <property type="entry name" value="Hypothetical Protein Pfu-838710-001"/>
    <property type="match status" value="1"/>
</dbReference>
<dbReference type="Proteomes" id="UP000730161">
    <property type="component" value="Unassembled WGS sequence"/>
</dbReference>
<protein>
    <recommendedName>
        <fullName evidence="1">CYTH domain-containing protein</fullName>
    </recommendedName>
</protein>
<dbReference type="Pfam" id="PF01928">
    <property type="entry name" value="CYTH"/>
    <property type="match status" value="1"/>
</dbReference>
<dbReference type="NCBIfam" id="TIGR00318">
    <property type="entry name" value="cyaB"/>
    <property type="match status" value="1"/>
</dbReference>
<dbReference type="CDD" id="cd07890">
    <property type="entry name" value="CYTH-like_AC_IV-like"/>
    <property type="match status" value="1"/>
</dbReference>
<reference evidence="2" key="1">
    <citation type="submission" date="2014-12" db="EMBL/GenBank/DDBJ databases">
        <authorList>
            <person name="Huang H.-H."/>
            <person name="Chen S.-C."/>
            <person name="Lai M.-C."/>
        </authorList>
    </citation>
    <scope>NUCLEOTIDE SEQUENCE</scope>
    <source>
        <strain evidence="2">K1F9705b</strain>
    </source>
</reference>
<dbReference type="SMART" id="SM01118">
    <property type="entry name" value="CYTH"/>
    <property type="match status" value="1"/>
</dbReference>
<sequence>MLEIEIKVRVSDLAPIRERLRASGAELLGEGMEYDAYYQGPLRNFAETDEALRLREAGETAVLTYKGPKVGCGTLKAREELNIRVESRETMDAILNRIGYQKTAAVQKYRESYRVGRATVTLDQVDGLGTFAEVEAAGDLTPEEAEKEIERIATEYGIIGERFCLSYLELYLEKEQSAQS</sequence>
<keyword evidence="3" id="KW-1185">Reference proteome</keyword>
<dbReference type="InterPro" id="IPR023577">
    <property type="entry name" value="CYTH_domain"/>
</dbReference>
<dbReference type="PANTHER" id="PTHR21028">
    <property type="entry name" value="SI:CH211-156B7.4"/>
    <property type="match status" value="1"/>
</dbReference>
<dbReference type="OrthoDB" id="46040at2157"/>
<proteinExistence type="predicted"/>
<dbReference type="InterPro" id="IPR008173">
    <property type="entry name" value="Adenylyl_cyclase_CyaB"/>
</dbReference>
<dbReference type="EMBL" id="JWHL01000002">
    <property type="protein sequence ID" value="MBR1368383.1"/>
    <property type="molecule type" value="Genomic_DNA"/>
</dbReference>
<organism evidence="2 3">
    <name type="scientific">Methanocalculus chunghsingensis</name>
    <dbReference type="NCBI Taxonomy" id="156457"/>
    <lineage>
        <taxon>Archaea</taxon>
        <taxon>Methanobacteriati</taxon>
        <taxon>Methanobacteriota</taxon>
        <taxon>Stenosarchaea group</taxon>
        <taxon>Methanomicrobia</taxon>
        <taxon>Methanomicrobiales</taxon>
        <taxon>Methanocalculaceae</taxon>
        <taxon>Methanocalculus</taxon>
    </lineage>
</organism>
<evidence type="ECO:0000313" key="2">
    <source>
        <dbReference type="EMBL" id="MBR1368383.1"/>
    </source>
</evidence>
<dbReference type="InterPro" id="IPR033469">
    <property type="entry name" value="CYTH-like_dom_sf"/>
</dbReference>
<dbReference type="SUPFAM" id="SSF55154">
    <property type="entry name" value="CYTH-like phosphatases"/>
    <property type="match status" value="1"/>
</dbReference>
<evidence type="ECO:0000313" key="3">
    <source>
        <dbReference type="Proteomes" id="UP000730161"/>
    </source>
</evidence>
<accession>A0A8J8B4S8</accession>
<name>A0A8J8B4S8_9EURY</name>
<dbReference type="AlphaFoldDB" id="A0A8J8B4S8"/>
<evidence type="ECO:0000259" key="1">
    <source>
        <dbReference type="PROSITE" id="PS51707"/>
    </source>
</evidence>
<comment type="caution">
    <text evidence="2">The sequence shown here is derived from an EMBL/GenBank/DDBJ whole genome shotgun (WGS) entry which is preliminary data.</text>
</comment>
<feature type="domain" description="CYTH" evidence="1">
    <location>
        <begin position="1"/>
        <end position="177"/>
    </location>
</feature>
<dbReference type="PANTHER" id="PTHR21028:SF2">
    <property type="entry name" value="CYTH DOMAIN-CONTAINING PROTEIN"/>
    <property type="match status" value="1"/>
</dbReference>